<evidence type="ECO:0000313" key="1">
    <source>
        <dbReference type="EMBL" id="GFD61641.1"/>
    </source>
</evidence>
<dbReference type="AlphaFoldDB" id="A0A699XXN7"/>
<dbReference type="EMBL" id="BKCJ011897905">
    <property type="protein sequence ID" value="GFD61641.1"/>
    <property type="molecule type" value="Genomic_DNA"/>
</dbReference>
<reference evidence="1" key="1">
    <citation type="journal article" date="2019" name="Sci. Rep.">
        <title>Draft genome of Tanacetum cinerariifolium, the natural source of mosquito coil.</title>
        <authorList>
            <person name="Yamashiro T."/>
            <person name="Shiraishi A."/>
            <person name="Satake H."/>
            <person name="Nakayama K."/>
        </authorList>
    </citation>
    <scope>NUCLEOTIDE SEQUENCE</scope>
</reference>
<gene>
    <name evidence="1" type="ORF">Tci_933610</name>
</gene>
<accession>A0A699XXN7</accession>
<name>A0A699XXN7_TANCI</name>
<organism evidence="1">
    <name type="scientific">Tanacetum cinerariifolium</name>
    <name type="common">Dalmatian daisy</name>
    <name type="synonym">Chrysanthemum cinerariifolium</name>
    <dbReference type="NCBI Taxonomy" id="118510"/>
    <lineage>
        <taxon>Eukaryota</taxon>
        <taxon>Viridiplantae</taxon>
        <taxon>Streptophyta</taxon>
        <taxon>Embryophyta</taxon>
        <taxon>Tracheophyta</taxon>
        <taxon>Spermatophyta</taxon>
        <taxon>Magnoliopsida</taxon>
        <taxon>eudicotyledons</taxon>
        <taxon>Gunneridae</taxon>
        <taxon>Pentapetalae</taxon>
        <taxon>asterids</taxon>
        <taxon>campanulids</taxon>
        <taxon>Asterales</taxon>
        <taxon>Asteraceae</taxon>
        <taxon>Asteroideae</taxon>
        <taxon>Anthemideae</taxon>
        <taxon>Anthemidinae</taxon>
        <taxon>Tanacetum</taxon>
    </lineage>
</organism>
<feature type="non-terminal residue" evidence="1">
    <location>
        <position position="1"/>
    </location>
</feature>
<protein>
    <submittedName>
        <fullName evidence="1">Uncharacterized protein</fullName>
    </submittedName>
</protein>
<proteinExistence type="predicted"/>
<comment type="caution">
    <text evidence="1">The sequence shown here is derived from an EMBL/GenBank/DDBJ whole genome shotgun (WGS) entry which is preliminary data.</text>
</comment>
<sequence>SSAKADSLADACRDLDPVVVLPALLVTGSNGERVDSGSPHSLRLLDPRSDLTEGLSWSSSSSRLLFRMAVSP</sequence>